<feature type="chain" id="PRO_5040162958" description="glutaminase" evidence="6">
    <location>
        <begin position="18"/>
        <end position="384"/>
    </location>
</feature>
<sequence length="384" mass="42131">MIQFLVLYPFICVSTVAFSWQPLRQQPKRHSSPLFLSRLSSFDHVDWQSILNDIATDIQPYLAKGKVASYIPALANVDPHQFGIAFTDIRGNTYKAGPSADTPFSIQSISKVFALVMALDLEGEALWKKVGREPSGGRFNSIVQLESEQGRPRNPFINAGAIAVTNSIQQHYCSGSDSNNKEDDKKLYTRQYTHKTSPDEYNSIAINKILDFLKTCAQTDQDIRIDPEVARSEALFGDRNRALAYFMRSYGVVQGDIGQTLHTYFHQCALEMSVTTLSKAGLFLAAAGQNPLAEDDGAMLVTSHDHVDRVNSLMMLCGHYDMSGDFAFRVGLAGKSGVGGGILAVVPDVGTLAVWSPRLNKAGNSYAGTLALEWFSGRTGVNLF</sequence>
<comment type="similarity">
    <text evidence="1">Belongs to the glutaminase family.</text>
</comment>
<dbReference type="GO" id="GO:0006537">
    <property type="term" value="P:glutamate biosynthetic process"/>
    <property type="evidence" value="ECO:0007669"/>
    <property type="project" value="TreeGrafter"/>
</dbReference>
<dbReference type="Pfam" id="PF04960">
    <property type="entry name" value="Glutaminase"/>
    <property type="match status" value="1"/>
</dbReference>
<proteinExistence type="inferred from homology"/>
<evidence type="ECO:0000313" key="7">
    <source>
        <dbReference type="EMBL" id="CAB9511640.1"/>
    </source>
</evidence>
<gene>
    <name evidence="7" type="ORF">SEMRO_494_G154360.1</name>
</gene>
<dbReference type="SUPFAM" id="SSF56601">
    <property type="entry name" value="beta-lactamase/transpeptidase-like"/>
    <property type="match status" value="1"/>
</dbReference>
<dbReference type="GO" id="GO:0006543">
    <property type="term" value="P:L-glutamine catabolic process"/>
    <property type="evidence" value="ECO:0007669"/>
    <property type="project" value="TreeGrafter"/>
</dbReference>
<dbReference type="OrthoDB" id="9995210at2759"/>
<feature type="signal peptide" evidence="6">
    <location>
        <begin position="1"/>
        <end position="17"/>
    </location>
</feature>
<comment type="subunit">
    <text evidence="2">Homotetramer.</text>
</comment>
<dbReference type="PANTHER" id="PTHR12544">
    <property type="entry name" value="GLUTAMINASE"/>
    <property type="match status" value="1"/>
</dbReference>
<dbReference type="PANTHER" id="PTHR12544:SF29">
    <property type="entry name" value="GLUTAMINASE"/>
    <property type="match status" value="1"/>
</dbReference>
<accession>A0A9N8E3S2</accession>
<dbReference type="Gene3D" id="3.40.710.10">
    <property type="entry name" value="DD-peptidase/beta-lactamase superfamily"/>
    <property type="match status" value="1"/>
</dbReference>
<evidence type="ECO:0000313" key="8">
    <source>
        <dbReference type="Proteomes" id="UP001153069"/>
    </source>
</evidence>
<evidence type="ECO:0000256" key="2">
    <source>
        <dbReference type="ARBA" id="ARBA00011881"/>
    </source>
</evidence>
<dbReference type="Proteomes" id="UP001153069">
    <property type="component" value="Unassembled WGS sequence"/>
</dbReference>
<keyword evidence="6" id="KW-0732">Signal</keyword>
<evidence type="ECO:0000256" key="1">
    <source>
        <dbReference type="ARBA" id="ARBA00011076"/>
    </source>
</evidence>
<comment type="caution">
    <text evidence="7">The sequence shown here is derived from an EMBL/GenBank/DDBJ whole genome shotgun (WGS) entry which is preliminary data.</text>
</comment>
<dbReference type="InterPro" id="IPR015868">
    <property type="entry name" value="Glutaminase"/>
</dbReference>
<dbReference type="EC" id="3.5.1.2" evidence="3"/>
<dbReference type="EMBL" id="CAICTM010000493">
    <property type="protein sequence ID" value="CAB9511640.1"/>
    <property type="molecule type" value="Genomic_DNA"/>
</dbReference>
<evidence type="ECO:0000256" key="5">
    <source>
        <dbReference type="ARBA" id="ARBA00049534"/>
    </source>
</evidence>
<reference evidence="7" key="1">
    <citation type="submission" date="2020-06" db="EMBL/GenBank/DDBJ databases">
        <authorList>
            <consortium name="Plant Systems Biology data submission"/>
        </authorList>
    </citation>
    <scope>NUCLEOTIDE SEQUENCE</scope>
    <source>
        <strain evidence="7">D6</strain>
    </source>
</reference>
<keyword evidence="4" id="KW-0378">Hydrolase</keyword>
<dbReference type="GO" id="GO:0004359">
    <property type="term" value="F:glutaminase activity"/>
    <property type="evidence" value="ECO:0007669"/>
    <property type="project" value="UniProtKB-EC"/>
</dbReference>
<evidence type="ECO:0000256" key="3">
    <source>
        <dbReference type="ARBA" id="ARBA00012918"/>
    </source>
</evidence>
<comment type="catalytic activity">
    <reaction evidence="5">
        <text>L-glutamine + H2O = L-glutamate + NH4(+)</text>
        <dbReference type="Rhea" id="RHEA:15889"/>
        <dbReference type="ChEBI" id="CHEBI:15377"/>
        <dbReference type="ChEBI" id="CHEBI:28938"/>
        <dbReference type="ChEBI" id="CHEBI:29985"/>
        <dbReference type="ChEBI" id="CHEBI:58359"/>
        <dbReference type="EC" id="3.5.1.2"/>
    </reaction>
</comment>
<dbReference type="HAMAP" id="MF_00313">
    <property type="entry name" value="Glutaminase"/>
    <property type="match status" value="1"/>
</dbReference>
<dbReference type="AlphaFoldDB" id="A0A9N8E3S2"/>
<dbReference type="InterPro" id="IPR012338">
    <property type="entry name" value="Beta-lactam/transpept-like"/>
</dbReference>
<evidence type="ECO:0000256" key="6">
    <source>
        <dbReference type="SAM" id="SignalP"/>
    </source>
</evidence>
<evidence type="ECO:0000256" key="4">
    <source>
        <dbReference type="ARBA" id="ARBA00022801"/>
    </source>
</evidence>
<protein>
    <recommendedName>
        <fullName evidence="3">glutaminase</fullName>
        <ecNumber evidence="3">3.5.1.2</ecNumber>
    </recommendedName>
</protein>
<keyword evidence="8" id="KW-1185">Reference proteome</keyword>
<organism evidence="7 8">
    <name type="scientific">Seminavis robusta</name>
    <dbReference type="NCBI Taxonomy" id="568900"/>
    <lineage>
        <taxon>Eukaryota</taxon>
        <taxon>Sar</taxon>
        <taxon>Stramenopiles</taxon>
        <taxon>Ochrophyta</taxon>
        <taxon>Bacillariophyta</taxon>
        <taxon>Bacillariophyceae</taxon>
        <taxon>Bacillariophycidae</taxon>
        <taxon>Naviculales</taxon>
        <taxon>Naviculaceae</taxon>
        <taxon>Seminavis</taxon>
    </lineage>
</organism>
<name>A0A9N8E3S2_9STRA</name>